<evidence type="ECO:0000313" key="2">
    <source>
        <dbReference type="EMBL" id="OMH78804.1"/>
    </source>
</evidence>
<dbReference type="Proteomes" id="UP000188320">
    <property type="component" value="Unassembled WGS sequence"/>
</dbReference>
<comment type="caution">
    <text evidence="2">The sequence shown here is derived from an EMBL/GenBank/DDBJ whole genome shotgun (WGS) entry which is preliminary data.</text>
</comment>
<keyword evidence="3" id="KW-1185">Reference proteome</keyword>
<reference evidence="3" key="1">
    <citation type="submission" date="2017-01" db="EMBL/GenBank/DDBJ databases">
        <authorList>
            <person name="Wang Y."/>
            <person name="White M."/>
            <person name="Kvist S."/>
            <person name="Moncalvo J.-M."/>
        </authorList>
    </citation>
    <scope>NUCLEOTIDE SEQUENCE [LARGE SCALE GENOMIC DNA]</scope>
    <source>
        <strain evidence="3">COL-18-3</strain>
    </source>
</reference>
<organism evidence="2 3">
    <name type="scientific">Zancudomyces culisetae</name>
    <name type="common">Gut fungus</name>
    <name type="synonym">Smittium culisetae</name>
    <dbReference type="NCBI Taxonomy" id="1213189"/>
    <lineage>
        <taxon>Eukaryota</taxon>
        <taxon>Fungi</taxon>
        <taxon>Fungi incertae sedis</taxon>
        <taxon>Zoopagomycota</taxon>
        <taxon>Kickxellomycotina</taxon>
        <taxon>Harpellomycetes</taxon>
        <taxon>Harpellales</taxon>
        <taxon>Legeriomycetaceae</taxon>
        <taxon>Zancudomyces</taxon>
    </lineage>
</organism>
<feature type="chain" id="PRO_5013045548" evidence="1">
    <location>
        <begin position="21"/>
        <end position="197"/>
    </location>
</feature>
<evidence type="ECO:0000313" key="3">
    <source>
        <dbReference type="Proteomes" id="UP000188320"/>
    </source>
</evidence>
<evidence type="ECO:0000256" key="1">
    <source>
        <dbReference type="SAM" id="SignalP"/>
    </source>
</evidence>
<dbReference type="EMBL" id="LSSK01001786">
    <property type="protein sequence ID" value="OMH78804.1"/>
    <property type="molecule type" value="Genomic_DNA"/>
</dbReference>
<name>A0A1R1PCU6_ZANCU</name>
<keyword evidence="1" id="KW-0732">Signal</keyword>
<sequence>MRYLKLVFLTVSCIKNYVFSLNLQVYGEMPKEHVCDEYERLEHVEEYITRLEIFKDADGILAYNKVAYADEYKIYRQTFDDYFLKEICTSSTGEVSIRARAWKHSRTKPRASQFSPEKINCEYPYYRNGTTSVPQTKGPMNHFIEYKVCETASTCSITARTINLGVDEERNKPVEEGCVFSIYKPYVTIAAFLSSRP</sequence>
<dbReference type="AlphaFoldDB" id="A0A1R1PCU6"/>
<proteinExistence type="predicted"/>
<gene>
    <name evidence="2" type="ORF">AX774_g7799</name>
</gene>
<protein>
    <submittedName>
        <fullName evidence="2">Uncharacterized protein</fullName>
    </submittedName>
</protein>
<accession>A0A1R1PCU6</accession>
<feature type="signal peptide" evidence="1">
    <location>
        <begin position="1"/>
        <end position="20"/>
    </location>
</feature>